<feature type="domain" description="Beta-lactamase-related" evidence="1">
    <location>
        <begin position="28"/>
        <end position="333"/>
    </location>
</feature>
<dbReference type="InterPro" id="IPR050789">
    <property type="entry name" value="Diverse_Enzym_Activities"/>
</dbReference>
<name>A0A382FR84_9ZZZZ</name>
<sequence length="376" mass="40543">MKHLLLTTIAAVLFAGCGPVVAQDVSLEATLDELVKDGSLVAAQAVVGRGDRILIDYTVGVINPGDDQKIDGETLFCIGSCSKPFASAIVMSLAEDGLLELEQPISRYLPAFKYLKLPNAKPSERAPTMKELLAHRAGIYSQKKGMTERQAGWIRNFGLTLQESVKGIASEPLISTPGSEYAYSGAGYCVVGRVAEVVSGKTFEKLLQSRIAVPFELKRTTYFPDASDKNVAAGGSEGRANSTTPHLTEPALRFALIGGSLYSTAQETARFLRMVAQGETRDSNKVMKRDSWATWTSRPYAEGSYGLGWSLLGPRDNPRAKGLTHSGSLACSRSIMLVSLSRGEYSVVHYTVASTIDNSGAKIRKALGRAMMTKHR</sequence>
<dbReference type="PANTHER" id="PTHR43283">
    <property type="entry name" value="BETA-LACTAMASE-RELATED"/>
    <property type="match status" value="1"/>
</dbReference>
<dbReference type="PROSITE" id="PS51257">
    <property type="entry name" value="PROKAR_LIPOPROTEIN"/>
    <property type="match status" value="1"/>
</dbReference>
<dbReference type="SUPFAM" id="SSF56601">
    <property type="entry name" value="beta-lactamase/transpeptidase-like"/>
    <property type="match status" value="1"/>
</dbReference>
<evidence type="ECO:0000313" key="2">
    <source>
        <dbReference type="EMBL" id="SVB65588.1"/>
    </source>
</evidence>
<dbReference type="Gene3D" id="3.40.710.10">
    <property type="entry name" value="DD-peptidase/beta-lactamase superfamily"/>
    <property type="match status" value="1"/>
</dbReference>
<protein>
    <recommendedName>
        <fullName evidence="1">Beta-lactamase-related domain-containing protein</fullName>
    </recommendedName>
</protein>
<gene>
    <name evidence="2" type="ORF">METZ01_LOCUS218442</name>
</gene>
<dbReference type="InterPro" id="IPR001466">
    <property type="entry name" value="Beta-lactam-related"/>
</dbReference>
<dbReference type="InterPro" id="IPR012338">
    <property type="entry name" value="Beta-lactam/transpept-like"/>
</dbReference>
<organism evidence="2">
    <name type="scientific">marine metagenome</name>
    <dbReference type="NCBI Taxonomy" id="408172"/>
    <lineage>
        <taxon>unclassified sequences</taxon>
        <taxon>metagenomes</taxon>
        <taxon>ecological metagenomes</taxon>
    </lineage>
</organism>
<dbReference type="Pfam" id="PF00144">
    <property type="entry name" value="Beta-lactamase"/>
    <property type="match status" value="1"/>
</dbReference>
<dbReference type="PANTHER" id="PTHR43283:SF3">
    <property type="entry name" value="BETA-LACTAMASE FAMILY PROTEIN (AFU_ORTHOLOGUE AFUA_5G07500)"/>
    <property type="match status" value="1"/>
</dbReference>
<reference evidence="2" key="1">
    <citation type="submission" date="2018-05" db="EMBL/GenBank/DDBJ databases">
        <authorList>
            <person name="Lanie J.A."/>
            <person name="Ng W.-L."/>
            <person name="Kazmierczak K.M."/>
            <person name="Andrzejewski T.M."/>
            <person name="Davidsen T.M."/>
            <person name="Wayne K.J."/>
            <person name="Tettelin H."/>
            <person name="Glass J.I."/>
            <person name="Rusch D."/>
            <person name="Podicherti R."/>
            <person name="Tsui H.-C.T."/>
            <person name="Winkler M.E."/>
        </authorList>
    </citation>
    <scope>NUCLEOTIDE SEQUENCE</scope>
</reference>
<accession>A0A382FR84</accession>
<proteinExistence type="predicted"/>
<evidence type="ECO:0000259" key="1">
    <source>
        <dbReference type="Pfam" id="PF00144"/>
    </source>
</evidence>
<dbReference type="EMBL" id="UINC01051433">
    <property type="protein sequence ID" value="SVB65588.1"/>
    <property type="molecule type" value="Genomic_DNA"/>
</dbReference>
<dbReference type="AlphaFoldDB" id="A0A382FR84"/>